<protein>
    <recommendedName>
        <fullName evidence="4">SH3 domain-containing protein</fullName>
    </recommendedName>
</protein>
<dbReference type="SUPFAM" id="SSF50044">
    <property type="entry name" value="SH3-domain"/>
    <property type="match status" value="1"/>
</dbReference>
<feature type="region of interest" description="Disordered" evidence="3">
    <location>
        <begin position="356"/>
        <end position="660"/>
    </location>
</feature>
<dbReference type="EMBL" id="JAHMUF010000004">
    <property type="protein sequence ID" value="KAG7195315.1"/>
    <property type="molecule type" value="Genomic_DNA"/>
</dbReference>
<dbReference type="PANTHER" id="PTHR46026">
    <property type="entry name" value="RHO-TYPE GUANINE NUCLEOTIDE EXCHANGE FACTOR, ISOFORM F"/>
    <property type="match status" value="1"/>
</dbReference>
<evidence type="ECO:0000256" key="2">
    <source>
        <dbReference type="PROSITE-ProRule" id="PRU00192"/>
    </source>
</evidence>
<name>A0A9P8AJY3_9ASCO</name>
<proteinExistence type="predicted"/>
<feature type="compositionally biased region" description="Polar residues" evidence="3">
    <location>
        <begin position="405"/>
        <end position="426"/>
    </location>
</feature>
<reference evidence="5" key="1">
    <citation type="submission" date="2021-03" db="EMBL/GenBank/DDBJ databases">
        <authorList>
            <person name="Palmer J.M."/>
        </authorList>
    </citation>
    <scope>NUCLEOTIDE SEQUENCE</scope>
    <source>
        <strain evidence="5">ARV_011</strain>
    </source>
</reference>
<organism evidence="5 6">
    <name type="scientific">Scheffersomyces spartinae</name>
    <dbReference type="NCBI Taxonomy" id="45513"/>
    <lineage>
        <taxon>Eukaryota</taxon>
        <taxon>Fungi</taxon>
        <taxon>Dikarya</taxon>
        <taxon>Ascomycota</taxon>
        <taxon>Saccharomycotina</taxon>
        <taxon>Pichiomycetes</taxon>
        <taxon>Debaryomycetaceae</taxon>
        <taxon>Scheffersomyces</taxon>
    </lineage>
</organism>
<evidence type="ECO:0000256" key="3">
    <source>
        <dbReference type="SAM" id="MobiDB-lite"/>
    </source>
</evidence>
<evidence type="ECO:0000256" key="1">
    <source>
        <dbReference type="ARBA" id="ARBA00022443"/>
    </source>
</evidence>
<dbReference type="PROSITE" id="PS50002">
    <property type="entry name" value="SH3"/>
    <property type="match status" value="1"/>
</dbReference>
<feature type="region of interest" description="Disordered" evidence="3">
    <location>
        <begin position="161"/>
        <end position="335"/>
    </location>
</feature>
<evidence type="ECO:0000313" key="6">
    <source>
        <dbReference type="Proteomes" id="UP000790833"/>
    </source>
</evidence>
<feature type="compositionally biased region" description="Low complexity" evidence="3">
    <location>
        <begin position="581"/>
        <end position="599"/>
    </location>
</feature>
<feature type="compositionally biased region" description="Pro residues" evidence="3">
    <location>
        <begin position="520"/>
        <end position="532"/>
    </location>
</feature>
<dbReference type="InterPro" id="IPR057402">
    <property type="entry name" value="AIM3_BBC1_C"/>
</dbReference>
<feature type="compositionally biased region" description="Basic and acidic residues" evidence="3">
    <location>
        <begin position="617"/>
        <end position="629"/>
    </location>
</feature>
<dbReference type="GeneID" id="66117217"/>
<keyword evidence="6" id="KW-1185">Reference proteome</keyword>
<dbReference type="Pfam" id="PF00018">
    <property type="entry name" value="SH3_1"/>
    <property type="match status" value="1"/>
</dbReference>
<dbReference type="PANTHER" id="PTHR46026:SF1">
    <property type="entry name" value="RHO-TYPE GUANINE NUCLEOTIDE EXCHANGE FACTOR, ISOFORM F"/>
    <property type="match status" value="1"/>
</dbReference>
<feature type="compositionally biased region" description="Basic and acidic residues" evidence="3">
    <location>
        <begin position="373"/>
        <end position="383"/>
    </location>
</feature>
<accession>A0A9P8AJY3</accession>
<dbReference type="Proteomes" id="UP000790833">
    <property type="component" value="Unassembled WGS sequence"/>
</dbReference>
<dbReference type="Pfam" id="PF25459">
    <property type="entry name" value="AIM3_BBC1_C"/>
    <property type="match status" value="1"/>
</dbReference>
<evidence type="ECO:0000259" key="4">
    <source>
        <dbReference type="PROSITE" id="PS50002"/>
    </source>
</evidence>
<dbReference type="InterPro" id="IPR036028">
    <property type="entry name" value="SH3-like_dom_sf"/>
</dbReference>
<feature type="region of interest" description="Disordered" evidence="3">
    <location>
        <begin position="69"/>
        <end position="91"/>
    </location>
</feature>
<dbReference type="Gene3D" id="2.30.30.40">
    <property type="entry name" value="SH3 Domains"/>
    <property type="match status" value="1"/>
</dbReference>
<dbReference type="SMART" id="SM00326">
    <property type="entry name" value="SH3"/>
    <property type="match status" value="1"/>
</dbReference>
<dbReference type="OrthoDB" id="207120at2759"/>
<feature type="domain" description="SH3" evidence="4">
    <location>
        <begin position="5"/>
        <end position="64"/>
    </location>
</feature>
<sequence length="1007" mass="110928">MTDPLPPFKVKALYTYENDYEDDLTFSAGQILTVTVVEDDQWYTGTYDGQEGIFPRNFVEIYHELPPVPVSRPTPKSPNRETTAATANATKESKDNIVVDEVKPKLSDSIGTGPIPKPVLPGGHKVADPYSVTKQFMATGKSSYVPQVTPRDQANVIHTIPASSSSHAPPPDVVRETSQTVAQEEEEPKVSLKERIALLKKRQEEEAEREAAALKREEERKKKAAEKAKLKKQKALNQHTTGDSVISAGSVDGGAELLNANENTEEGITEEGEESSTVKVQGEDNELGSVENREGNEEDDEEEDAEAAEEEEEEESEEPTEEEDDEELKRRRLVERMAKISGGRSMFGMMGMATPFSQATQASTPKRTKSVKKLSDESDEVSKAKPIPILPMVGNTPIPSALKKSVNSPEASKVQDSSQYPESESSVMIEDDIATESDSRILEPQEFKIDPVRPSLASDGEVDTYQSNMDSNIRITTSLDDEKEKEPTGYEADEDLSDIARTSTITGPSALDSPVKTSIPPAPPVQVPPTLPSLPRLSTGLNDVDDSTIPNTVPPPPPSTIPRSPTMKQPKVPSIAPPIPKVISSSSSTIPRGPAIGSMIPPPIPSAPKIPTSHPVDVQEEKLVSEKEVSNNNNDEVDNDQTTDSEEQEEYDDVTSEEVGDRDIIQHAESEEDQDIISPTLAPPALPYGIPQIPKTAPFAPSIPAVPSSAPPPVASEELTNESISYATALRAATDASLGRKSSIKGDEQTNAELVLSELEFEIANITGNSNWWLKGELPDSLIQKARSDLIYEVDSHEIRKRGGRVVNFRDYYVLFYDLSQLVFEIEFEKDDPRSSIKLVNSLIMPVPTIHKDLLNKYRNEYGDRVVLEASSLLGLIVTGEFVDLILNKFSSELIQPIGNKSCGVTIYKNFNNHNIAKIDDIRAGDILWIKNGKFQSHKVMGSKVISVGDHEVHKSIIYEYDTRKDKIRVIEQESNGLIKKESYKLTDFKSGKLRVFRLVGRDYVNW</sequence>
<feature type="compositionally biased region" description="Low complexity" evidence="3">
    <location>
        <begin position="533"/>
        <end position="551"/>
    </location>
</feature>
<evidence type="ECO:0000313" key="5">
    <source>
        <dbReference type="EMBL" id="KAG7195315.1"/>
    </source>
</evidence>
<feature type="compositionally biased region" description="Basic and acidic residues" evidence="3">
    <location>
        <begin position="437"/>
        <end position="451"/>
    </location>
</feature>
<feature type="compositionally biased region" description="Acidic residues" evidence="3">
    <location>
        <begin position="296"/>
        <end position="326"/>
    </location>
</feature>
<comment type="caution">
    <text evidence="5">The sequence shown here is derived from an EMBL/GenBank/DDBJ whole genome shotgun (WGS) entry which is preliminary data.</text>
</comment>
<dbReference type="AlphaFoldDB" id="A0A9P8AJY3"/>
<feature type="compositionally biased region" description="Acidic residues" evidence="3">
    <location>
        <begin position="263"/>
        <end position="274"/>
    </location>
</feature>
<feature type="compositionally biased region" description="Polar residues" evidence="3">
    <location>
        <begin position="356"/>
        <end position="365"/>
    </location>
</feature>
<feature type="compositionally biased region" description="Low complexity" evidence="3">
    <location>
        <begin position="561"/>
        <end position="574"/>
    </location>
</feature>
<dbReference type="RefSeq" id="XP_043050862.1">
    <property type="nucleotide sequence ID" value="XM_043194538.1"/>
</dbReference>
<gene>
    <name evidence="5" type="ORF">KQ657_003843</name>
</gene>
<feature type="compositionally biased region" description="Polar residues" evidence="3">
    <location>
        <begin position="464"/>
        <end position="478"/>
    </location>
</feature>
<dbReference type="InterPro" id="IPR001452">
    <property type="entry name" value="SH3_domain"/>
</dbReference>
<keyword evidence="1 2" id="KW-0728">SH3 domain</keyword>
<feature type="compositionally biased region" description="Acidic residues" evidence="3">
    <location>
        <begin position="635"/>
        <end position="658"/>
    </location>
</feature>
<feature type="compositionally biased region" description="Basic and acidic residues" evidence="3">
    <location>
        <begin position="188"/>
        <end position="228"/>
    </location>
</feature>